<dbReference type="EnsemblMetazoa" id="XM_021061209.2">
    <property type="protein sequence ID" value="XP_020916868.1"/>
    <property type="gene ID" value="LOC110254240"/>
</dbReference>
<accession>A0A913Y9I5</accession>
<evidence type="ECO:0000256" key="1">
    <source>
        <dbReference type="SAM" id="Phobius"/>
    </source>
</evidence>
<keyword evidence="1" id="KW-1133">Transmembrane helix</keyword>
<reference evidence="2" key="1">
    <citation type="submission" date="2022-11" db="UniProtKB">
        <authorList>
            <consortium name="EnsemblMetazoa"/>
        </authorList>
    </citation>
    <scope>IDENTIFICATION</scope>
</reference>
<proteinExistence type="predicted"/>
<name>A0A913Y9I5_EXADI</name>
<dbReference type="GeneID" id="110254240"/>
<dbReference type="Proteomes" id="UP000887567">
    <property type="component" value="Unplaced"/>
</dbReference>
<keyword evidence="3" id="KW-1185">Reference proteome</keyword>
<dbReference type="OrthoDB" id="5946036at2759"/>
<organism evidence="2 3">
    <name type="scientific">Exaiptasia diaphana</name>
    <name type="common">Tropical sea anemone</name>
    <name type="synonym">Aiptasia pulchella</name>
    <dbReference type="NCBI Taxonomy" id="2652724"/>
    <lineage>
        <taxon>Eukaryota</taxon>
        <taxon>Metazoa</taxon>
        <taxon>Cnidaria</taxon>
        <taxon>Anthozoa</taxon>
        <taxon>Hexacorallia</taxon>
        <taxon>Actiniaria</taxon>
        <taxon>Aiptasiidae</taxon>
        <taxon>Exaiptasia</taxon>
    </lineage>
</organism>
<sequence length="308" mass="34770">MFVCKAFVVFNDVNAVETDRFPSWTDCDGCVLSINPSSGSLRYKSKSDLTIKGNLCVIEYCGIRLKKSRQVNKMLIHSALLFLLLAAGSVLQLSAASINDDSSCMKGFWCRRGMTPLEARNCQLGMWCKRKRSYDQDNCPTGFWCKRSEDQGDSSSNCPTGFWCKRAANVIHQQTAEGDCPKGFWCKRSSLCPTGFWCRKRRSLDQDNCPTGFWCKKDSFAHSKRSLSSGACPSNYFCRRSEYVIDQDTPEKDCPDGFWCRKRVISTKQVKDTRIPKNMAPVPPKAPGSGISSDNFNWNCPTGFWCKK</sequence>
<evidence type="ECO:0000313" key="3">
    <source>
        <dbReference type="Proteomes" id="UP000887567"/>
    </source>
</evidence>
<dbReference type="OMA" id="PPGFWCK"/>
<keyword evidence="1" id="KW-0812">Transmembrane</keyword>
<protein>
    <submittedName>
        <fullName evidence="2">Uncharacterized protein</fullName>
    </submittedName>
</protein>
<dbReference type="RefSeq" id="XP_020916868.1">
    <property type="nucleotide sequence ID" value="XM_021061209.2"/>
</dbReference>
<keyword evidence="1" id="KW-0472">Membrane</keyword>
<evidence type="ECO:0000313" key="2">
    <source>
        <dbReference type="EnsemblMetazoa" id="XP_020916868.1"/>
    </source>
</evidence>
<dbReference type="AlphaFoldDB" id="A0A913Y9I5"/>
<feature type="transmembrane region" description="Helical" evidence="1">
    <location>
        <begin position="74"/>
        <end position="95"/>
    </location>
</feature>
<dbReference type="KEGG" id="epa:110254240"/>